<dbReference type="InterPro" id="IPR013087">
    <property type="entry name" value="Znf_C2H2_type"/>
</dbReference>
<dbReference type="InterPro" id="IPR036236">
    <property type="entry name" value="Znf_C2H2_sf"/>
</dbReference>
<dbReference type="PROSITE" id="PS50157">
    <property type="entry name" value="ZINC_FINGER_C2H2_2"/>
    <property type="match status" value="3"/>
</dbReference>
<evidence type="ECO:0000256" key="5">
    <source>
        <dbReference type="ARBA" id="ARBA00023242"/>
    </source>
</evidence>
<dbReference type="GO" id="GO:0008270">
    <property type="term" value="F:zinc ion binding"/>
    <property type="evidence" value="ECO:0007669"/>
    <property type="project" value="UniProtKB-KW"/>
</dbReference>
<evidence type="ECO:0000313" key="8">
    <source>
        <dbReference type="EMBL" id="KAH3801358.1"/>
    </source>
</evidence>
<dbReference type="Gene3D" id="3.30.160.60">
    <property type="entry name" value="Classic Zinc Finger"/>
    <property type="match status" value="3"/>
</dbReference>
<protein>
    <recommendedName>
        <fullName evidence="7">C2H2-type domain-containing protein</fullName>
    </recommendedName>
</protein>
<name>A0A9D4FQE5_DREPO</name>
<dbReference type="SMART" id="SM00355">
    <property type="entry name" value="ZnF_C2H2"/>
    <property type="match status" value="5"/>
</dbReference>
<dbReference type="FunFam" id="3.30.160.60:FF:002343">
    <property type="entry name" value="Zinc finger protein 33A"/>
    <property type="match status" value="1"/>
</dbReference>
<dbReference type="PROSITE" id="PS00028">
    <property type="entry name" value="ZINC_FINGER_C2H2_1"/>
    <property type="match status" value="3"/>
</dbReference>
<feature type="domain" description="C2H2-type" evidence="7">
    <location>
        <begin position="330"/>
        <end position="355"/>
    </location>
</feature>
<keyword evidence="3 6" id="KW-0863">Zinc-finger</keyword>
<evidence type="ECO:0000259" key="7">
    <source>
        <dbReference type="PROSITE" id="PS50157"/>
    </source>
</evidence>
<keyword evidence="5" id="KW-0539">Nucleus</keyword>
<dbReference type="SUPFAM" id="SSF57667">
    <property type="entry name" value="beta-beta-alpha zinc fingers"/>
    <property type="match status" value="1"/>
</dbReference>
<dbReference type="PANTHER" id="PTHR24377">
    <property type="entry name" value="IP01015P-RELATED"/>
    <property type="match status" value="1"/>
</dbReference>
<evidence type="ECO:0000256" key="4">
    <source>
        <dbReference type="ARBA" id="ARBA00022833"/>
    </source>
</evidence>
<dbReference type="EMBL" id="JAIWYP010000007">
    <property type="protein sequence ID" value="KAH3801358.1"/>
    <property type="molecule type" value="Genomic_DNA"/>
</dbReference>
<organism evidence="8 9">
    <name type="scientific">Dreissena polymorpha</name>
    <name type="common">Zebra mussel</name>
    <name type="synonym">Mytilus polymorpha</name>
    <dbReference type="NCBI Taxonomy" id="45954"/>
    <lineage>
        <taxon>Eukaryota</taxon>
        <taxon>Metazoa</taxon>
        <taxon>Spiralia</taxon>
        <taxon>Lophotrochozoa</taxon>
        <taxon>Mollusca</taxon>
        <taxon>Bivalvia</taxon>
        <taxon>Autobranchia</taxon>
        <taxon>Heteroconchia</taxon>
        <taxon>Euheterodonta</taxon>
        <taxon>Imparidentia</taxon>
        <taxon>Neoheterodontei</taxon>
        <taxon>Myida</taxon>
        <taxon>Dreissenoidea</taxon>
        <taxon>Dreissenidae</taxon>
        <taxon>Dreissena</taxon>
    </lineage>
</organism>
<comment type="caution">
    <text evidence="8">The sequence shown here is derived from an EMBL/GenBank/DDBJ whole genome shotgun (WGS) entry which is preliminary data.</text>
</comment>
<keyword evidence="9" id="KW-1185">Reference proteome</keyword>
<evidence type="ECO:0000256" key="2">
    <source>
        <dbReference type="ARBA" id="ARBA00022737"/>
    </source>
</evidence>
<dbReference type="InterPro" id="IPR050826">
    <property type="entry name" value="Krueppel_C2H2_ZnFinger"/>
</dbReference>
<feature type="domain" description="C2H2-type" evidence="7">
    <location>
        <begin position="302"/>
        <end position="329"/>
    </location>
</feature>
<evidence type="ECO:0000256" key="1">
    <source>
        <dbReference type="ARBA" id="ARBA00022723"/>
    </source>
</evidence>
<evidence type="ECO:0000256" key="3">
    <source>
        <dbReference type="ARBA" id="ARBA00022771"/>
    </source>
</evidence>
<evidence type="ECO:0000256" key="6">
    <source>
        <dbReference type="PROSITE-ProRule" id="PRU00042"/>
    </source>
</evidence>
<gene>
    <name evidence="8" type="ORF">DPMN_155006</name>
</gene>
<keyword evidence="4" id="KW-0862">Zinc</keyword>
<dbReference type="Proteomes" id="UP000828390">
    <property type="component" value="Unassembled WGS sequence"/>
</dbReference>
<sequence length="355" mass="40121">MATLLGHVMSLVLDKSSKVDNLIPCYRGDDFMADELTPREHISSSPETFATEYVVSMDTDSSVNYDCAWTTSGSGATTEDAYKFSAGVFEINQPFTLVAKDYVKPKKTNSFSIDSILGNRTSDTPTVDSAAPSWLANACVNYSMQTLNWNTCQKYIPDGNYHEPEQARLYWCHACDELCEDETEAARHQREHADNRDHCLLKDPLFSKHGYTSVHQKTSYSKRLKCGLCDKIVTSDFLRRHMRAHHCNKCDVCEVALRSNSNINKNIRAHAEPMSVSCEKCKSKAGLRRVLTVHNLNVHRQTLCKYCGLKFNNKYACAQHERSHTGRKPYACQVPGCGKTFAQDLQLQLHSKVHF</sequence>
<evidence type="ECO:0000313" key="9">
    <source>
        <dbReference type="Proteomes" id="UP000828390"/>
    </source>
</evidence>
<keyword evidence="1" id="KW-0479">Metal-binding</keyword>
<accession>A0A9D4FQE5</accession>
<reference evidence="8" key="1">
    <citation type="journal article" date="2019" name="bioRxiv">
        <title>The Genome of the Zebra Mussel, Dreissena polymorpha: A Resource for Invasive Species Research.</title>
        <authorList>
            <person name="McCartney M.A."/>
            <person name="Auch B."/>
            <person name="Kono T."/>
            <person name="Mallez S."/>
            <person name="Zhang Y."/>
            <person name="Obille A."/>
            <person name="Becker A."/>
            <person name="Abrahante J.E."/>
            <person name="Garbe J."/>
            <person name="Badalamenti J.P."/>
            <person name="Herman A."/>
            <person name="Mangelson H."/>
            <person name="Liachko I."/>
            <person name="Sullivan S."/>
            <person name="Sone E.D."/>
            <person name="Koren S."/>
            <person name="Silverstein K.A.T."/>
            <person name="Beckman K.B."/>
            <person name="Gohl D.M."/>
        </authorList>
    </citation>
    <scope>NUCLEOTIDE SEQUENCE</scope>
    <source>
        <strain evidence="8">Duluth1</strain>
        <tissue evidence="8">Whole animal</tissue>
    </source>
</reference>
<dbReference type="OrthoDB" id="6077919at2759"/>
<reference evidence="8" key="2">
    <citation type="submission" date="2020-11" db="EMBL/GenBank/DDBJ databases">
        <authorList>
            <person name="McCartney M.A."/>
            <person name="Auch B."/>
            <person name="Kono T."/>
            <person name="Mallez S."/>
            <person name="Becker A."/>
            <person name="Gohl D.M."/>
            <person name="Silverstein K.A.T."/>
            <person name="Koren S."/>
            <person name="Bechman K.B."/>
            <person name="Herman A."/>
            <person name="Abrahante J.E."/>
            <person name="Garbe J."/>
        </authorList>
    </citation>
    <scope>NUCLEOTIDE SEQUENCE</scope>
    <source>
        <strain evidence="8">Duluth1</strain>
        <tissue evidence="8">Whole animal</tissue>
    </source>
</reference>
<proteinExistence type="predicted"/>
<keyword evidence="2" id="KW-0677">Repeat</keyword>
<feature type="domain" description="C2H2-type" evidence="7">
    <location>
        <begin position="170"/>
        <end position="197"/>
    </location>
</feature>
<dbReference type="AlphaFoldDB" id="A0A9D4FQE5"/>